<comment type="caution">
    <text evidence="1">The sequence shown here is derived from an EMBL/GenBank/DDBJ whole genome shotgun (WGS) entry which is preliminary data.</text>
</comment>
<dbReference type="Gramene" id="OMO94094">
    <property type="protein sequence ID" value="OMO94094"/>
    <property type="gene ID" value="CCACVL1_06173"/>
</dbReference>
<evidence type="ECO:0000313" key="2">
    <source>
        <dbReference type="Proteomes" id="UP000188268"/>
    </source>
</evidence>
<feature type="non-terminal residue" evidence="1">
    <location>
        <position position="1"/>
    </location>
</feature>
<keyword evidence="2" id="KW-1185">Reference proteome</keyword>
<protein>
    <submittedName>
        <fullName evidence="1">Uncharacterized protein</fullName>
    </submittedName>
</protein>
<organism evidence="1 2">
    <name type="scientific">Corchorus capsularis</name>
    <name type="common">Jute</name>
    <dbReference type="NCBI Taxonomy" id="210143"/>
    <lineage>
        <taxon>Eukaryota</taxon>
        <taxon>Viridiplantae</taxon>
        <taxon>Streptophyta</taxon>
        <taxon>Embryophyta</taxon>
        <taxon>Tracheophyta</taxon>
        <taxon>Spermatophyta</taxon>
        <taxon>Magnoliopsida</taxon>
        <taxon>eudicotyledons</taxon>
        <taxon>Gunneridae</taxon>
        <taxon>Pentapetalae</taxon>
        <taxon>rosids</taxon>
        <taxon>malvids</taxon>
        <taxon>Malvales</taxon>
        <taxon>Malvaceae</taxon>
        <taxon>Grewioideae</taxon>
        <taxon>Apeibeae</taxon>
        <taxon>Corchorus</taxon>
    </lineage>
</organism>
<sequence length="53" mass="5632">PSPSLIHVIHRVLSLPQAIADRLSSVVAVLDPLSLRLCAGFGYVSLSFSDLIS</sequence>
<accession>A0A1R3JGX9</accession>
<evidence type="ECO:0000313" key="1">
    <source>
        <dbReference type="EMBL" id="OMO94094.1"/>
    </source>
</evidence>
<name>A0A1R3JGX9_COCAP</name>
<dbReference type="AlphaFoldDB" id="A0A1R3JGX9"/>
<proteinExistence type="predicted"/>
<dbReference type="EMBL" id="AWWV01007954">
    <property type="protein sequence ID" value="OMO94094.1"/>
    <property type="molecule type" value="Genomic_DNA"/>
</dbReference>
<reference evidence="1 2" key="1">
    <citation type="submission" date="2013-09" db="EMBL/GenBank/DDBJ databases">
        <title>Corchorus capsularis genome sequencing.</title>
        <authorList>
            <person name="Alam M."/>
            <person name="Haque M.S."/>
            <person name="Islam M.S."/>
            <person name="Emdad E.M."/>
            <person name="Islam M.M."/>
            <person name="Ahmed B."/>
            <person name="Halim A."/>
            <person name="Hossen Q.M.M."/>
            <person name="Hossain M.Z."/>
            <person name="Ahmed R."/>
            <person name="Khan M.M."/>
            <person name="Islam R."/>
            <person name="Rashid M.M."/>
            <person name="Khan S.A."/>
            <person name="Rahman M.S."/>
            <person name="Alam M."/>
        </authorList>
    </citation>
    <scope>NUCLEOTIDE SEQUENCE [LARGE SCALE GENOMIC DNA]</scope>
    <source>
        <strain evidence="2">cv. CVL-1</strain>
        <tissue evidence="1">Whole seedling</tissue>
    </source>
</reference>
<gene>
    <name evidence="1" type="ORF">CCACVL1_06173</name>
</gene>
<dbReference type="Proteomes" id="UP000188268">
    <property type="component" value="Unassembled WGS sequence"/>
</dbReference>